<reference evidence="1 2" key="1">
    <citation type="submission" date="2014-04" db="EMBL/GenBank/DDBJ databases">
        <title>Evolutionary Origins and Diversification of the Mycorrhizal Mutualists.</title>
        <authorList>
            <consortium name="DOE Joint Genome Institute"/>
            <consortium name="Mycorrhizal Genomics Consortium"/>
            <person name="Kohler A."/>
            <person name="Kuo A."/>
            <person name="Nagy L.G."/>
            <person name="Floudas D."/>
            <person name="Copeland A."/>
            <person name="Barry K.W."/>
            <person name="Cichocki N."/>
            <person name="Veneault-Fourrey C."/>
            <person name="LaButti K."/>
            <person name="Lindquist E.A."/>
            <person name="Lipzen A."/>
            <person name="Lundell T."/>
            <person name="Morin E."/>
            <person name="Murat C."/>
            <person name="Riley R."/>
            <person name="Ohm R."/>
            <person name="Sun H."/>
            <person name="Tunlid A."/>
            <person name="Henrissat B."/>
            <person name="Grigoriev I.V."/>
            <person name="Hibbett D.S."/>
            <person name="Martin F."/>
        </authorList>
    </citation>
    <scope>NUCLEOTIDE SEQUENCE [LARGE SCALE GENOMIC DNA]</scope>
    <source>
        <strain evidence="1 2">MD-312</strain>
    </source>
</reference>
<sequence length="534" mass="60847">MSAATSLELVPQEVLEQIAFFTATQSLIGPPTQLLPLLGTSRSIYQSLSFEQNPYLYARIFEYKFDVRAAIRRLGPHVCGARILANELRKRLVLLKLIRARSGSRIHPAEPDRSSQTTIDLLWLAYLMMLENDGKNEQQLRDYAHMDAWLMEYWFDDGGASSATRMIALGKWPLEEEKNSIAMWLFWFLLRPESVQQSLSKYRALETVLKLTALAANRYAICQPSWAEFLPEPQGIISPSVITHFSETYRMTPPTLAPPAILSYLTLATRVLVTRRSPNYTASHLPQTPSSFPLSTRRSEEWDADWQRCVNLDQANFSRTLSGTYILGSIEGVWEGLFTYTEFTAYSSLLSGGAPQLFHKSLVAHHRQTWKLREYHLIDAQEDLIGEKARPLGSGDPLKAYFPTGTRMQELSDSVEVREPGREEVLRYCRPFRSATQDRKVIDIIVVGEGHSAWGQFSLYGRVRPWDGFISFSKEYTASLIIPVEQVEGDRGRWLYRGYLVGNANGHLSGRWRDTLSPSHVSGYEGCFVMSRRR</sequence>
<dbReference type="AlphaFoldDB" id="A0A0C9VFQ9"/>
<evidence type="ECO:0000313" key="1">
    <source>
        <dbReference type="EMBL" id="KIJ64389.1"/>
    </source>
</evidence>
<dbReference type="HOGENOM" id="CLU_011151_1_1_1"/>
<organism evidence="1 2">
    <name type="scientific">Hydnomerulius pinastri MD-312</name>
    <dbReference type="NCBI Taxonomy" id="994086"/>
    <lineage>
        <taxon>Eukaryota</taxon>
        <taxon>Fungi</taxon>
        <taxon>Dikarya</taxon>
        <taxon>Basidiomycota</taxon>
        <taxon>Agaricomycotina</taxon>
        <taxon>Agaricomycetes</taxon>
        <taxon>Agaricomycetidae</taxon>
        <taxon>Boletales</taxon>
        <taxon>Boletales incertae sedis</taxon>
        <taxon>Leucogyrophana</taxon>
    </lineage>
</organism>
<dbReference type="EMBL" id="KN839847">
    <property type="protein sequence ID" value="KIJ64389.1"/>
    <property type="molecule type" value="Genomic_DNA"/>
</dbReference>
<dbReference type="Proteomes" id="UP000053820">
    <property type="component" value="Unassembled WGS sequence"/>
</dbReference>
<dbReference type="OrthoDB" id="3263050at2759"/>
<accession>A0A0C9VFQ9</accession>
<name>A0A0C9VFQ9_9AGAM</name>
<proteinExistence type="predicted"/>
<gene>
    <name evidence="1" type="ORF">HYDPIDRAFT_188090</name>
</gene>
<keyword evidence="2" id="KW-1185">Reference proteome</keyword>
<protein>
    <submittedName>
        <fullName evidence="1">Unplaced genomic scaffold scaffold_13, whole genome shotgun sequence</fullName>
    </submittedName>
</protein>
<evidence type="ECO:0000313" key="2">
    <source>
        <dbReference type="Proteomes" id="UP000053820"/>
    </source>
</evidence>